<dbReference type="InterPro" id="IPR000531">
    <property type="entry name" value="Beta-barrel_TonB"/>
</dbReference>
<dbReference type="Gene3D" id="2.40.170.20">
    <property type="entry name" value="TonB-dependent receptor, beta-barrel domain"/>
    <property type="match status" value="1"/>
</dbReference>
<keyword evidence="4" id="KW-0410">Iron transport</keyword>
<dbReference type="PROSITE" id="PS52016">
    <property type="entry name" value="TONB_DEPENDENT_REC_3"/>
    <property type="match status" value="1"/>
</dbReference>
<dbReference type="Pfam" id="PF00593">
    <property type="entry name" value="TonB_dep_Rec_b-barrel"/>
    <property type="match status" value="1"/>
</dbReference>
<evidence type="ECO:0000256" key="8">
    <source>
        <dbReference type="ARBA" id="ARBA00023077"/>
    </source>
</evidence>
<evidence type="ECO:0000256" key="7">
    <source>
        <dbReference type="ARBA" id="ARBA00023065"/>
    </source>
</evidence>
<evidence type="ECO:0000259" key="14">
    <source>
        <dbReference type="Pfam" id="PF00593"/>
    </source>
</evidence>
<keyword evidence="7" id="KW-0406">Ion transport</keyword>
<dbReference type="Proteomes" id="UP001176468">
    <property type="component" value="Unassembled WGS sequence"/>
</dbReference>
<sequence length="833" mass="90009">MSIFTSKLRAIAKNGAISSFALAIGLLATPAHAQSGKPLTTVPDETTAENPAQSQALDDIVVTARRVNENLQDVPVAITAFSGAQLEAKNITSIADIGSVTPGFSIAPSPRSGTAFALSIRGQVQNDVLATVEPSIGTYVDEVYWARAYGLYAGLVDVANVQVLKGPQGTLFGRNTSGGAMLIQTNDAVLDEFSGRGTLTYGRFNERTAEGIINVPIGDRVALRGVVKYSARDGWARQVVQFNSAGVRDNRLIPDGVIRETGKRYSDKEEIQGRLKATVKISDATTFLASGEWYSYDTNGPSRQTAYKIQDNIVGVTPINAYIDYFKTHPDATGVDGHNCDAAVSTTSGPTCTSSLVQKFDTYTKLRTETYVAKLVTETFFGQAKLIGGYRRVKSNALLELDGSSSLLHTTEADIDLKQYSVEAQITGKAFHDFLDFAGGATYFRETGLDRTYSFSNSGGNPTATVSRQNALIENDSFGFYAQFGAHLTDKLTVTGGVRYSLDDKKIRLGTALATDRNTGIPLACAIGNTVANDCLVPNQATFNAISWMASVDYKFSDDILAYIKASRGYRSGGHNLGAFSAAQYVPFGPEFVYEQEIGLKTEFFDRRVRVNLSAYHNLLEGAQRTAIRSFAGNTQTLVSNAASARNLGIEGDIQIRPARGLSLSASGSFNDSKYLDFSDAAGDRRSERFIFVPKYQFNLGAEYQTNLTSRISSRFNLDYSWIDSRATTECVASSTRLASMCYTTGPDINGRTIQQISADIVAATTLPAAGVLNGRITFGLADDAYTISIWGKNLLDDRSVVGSLYTPAPQRNYVSVQRREPVTYGVTASAKF</sequence>
<comment type="subcellular location">
    <subcellularLocation>
        <location evidence="1 11">Cell outer membrane</location>
        <topology evidence="1 11">Multi-pass membrane protein</topology>
    </subcellularLocation>
</comment>
<protein>
    <submittedName>
        <fullName evidence="16">TonB-dependent receptor</fullName>
    </submittedName>
</protein>
<dbReference type="InterPro" id="IPR039426">
    <property type="entry name" value="TonB-dep_rcpt-like"/>
</dbReference>
<feature type="domain" description="TonB-dependent receptor plug" evidence="15">
    <location>
        <begin position="71"/>
        <end position="180"/>
    </location>
</feature>
<dbReference type="PANTHER" id="PTHR32552">
    <property type="entry name" value="FERRICHROME IRON RECEPTOR-RELATED"/>
    <property type="match status" value="1"/>
</dbReference>
<keyword evidence="16" id="KW-0675">Receptor</keyword>
<evidence type="ECO:0000256" key="1">
    <source>
        <dbReference type="ARBA" id="ARBA00004571"/>
    </source>
</evidence>
<name>A0ABT9A458_9SPHN</name>
<evidence type="ECO:0000256" key="4">
    <source>
        <dbReference type="ARBA" id="ARBA00022496"/>
    </source>
</evidence>
<feature type="domain" description="TonB-dependent receptor-like beta-barrel" evidence="14">
    <location>
        <begin position="362"/>
        <end position="795"/>
    </location>
</feature>
<dbReference type="Pfam" id="PF07715">
    <property type="entry name" value="Plug"/>
    <property type="match status" value="1"/>
</dbReference>
<evidence type="ECO:0000256" key="11">
    <source>
        <dbReference type="PROSITE-ProRule" id="PRU01360"/>
    </source>
</evidence>
<evidence type="ECO:0000256" key="9">
    <source>
        <dbReference type="ARBA" id="ARBA00023136"/>
    </source>
</evidence>
<comment type="similarity">
    <text evidence="11 12">Belongs to the TonB-dependent receptor family.</text>
</comment>
<feature type="chain" id="PRO_5045174348" evidence="13">
    <location>
        <begin position="34"/>
        <end position="833"/>
    </location>
</feature>
<dbReference type="InterPro" id="IPR036942">
    <property type="entry name" value="Beta-barrel_TonB_sf"/>
</dbReference>
<evidence type="ECO:0000256" key="6">
    <source>
        <dbReference type="ARBA" id="ARBA00023004"/>
    </source>
</evidence>
<evidence type="ECO:0000256" key="2">
    <source>
        <dbReference type="ARBA" id="ARBA00022448"/>
    </source>
</evidence>
<keyword evidence="13" id="KW-0732">Signal</keyword>
<evidence type="ECO:0000256" key="10">
    <source>
        <dbReference type="ARBA" id="ARBA00023237"/>
    </source>
</evidence>
<dbReference type="EMBL" id="JAUQSZ010000010">
    <property type="protein sequence ID" value="MDO7843517.1"/>
    <property type="molecule type" value="Genomic_DNA"/>
</dbReference>
<reference evidence="16" key="1">
    <citation type="submission" date="2023-07" db="EMBL/GenBank/DDBJ databases">
        <authorList>
            <person name="Kim M.K."/>
        </authorList>
    </citation>
    <scope>NUCLEOTIDE SEQUENCE</scope>
    <source>
        <strain evidence="16">CA1-15</strain>
    </source>
</reference>
<dbReference type="PANTHER" id="PTHR32552:SF81">
    <property type="entry name" value="TONB-DEPENDENT OUTER MEMBRANE RECEPTOR"/>
    <property type="match status" value="1"/>
</dbReference>
<evidence type="ECO:0000256" key="3">
    <source>
        <dbReference type="ARBA" id="ARBA00022452"/>
    </source>
</evidence>
<organism evidence="16 17">
    <name type="scientific">Sphingomonas immobilis</name>
    <dbReference type="NCBI Taxonomy" id="3063997"/>
    <lineage>
        <taxon>Bacteria</taxon>
        <taxon>Pseudomonadati</taxon>
        <taxon>Pseudomonadota</taxon>
        <taxon>Alphaproteobacteria</taxon>
        <taxon>Sphingomonadales</taxon>
        <taxon>Sphingomonadaceae</taxon>
        <taxon>Sphingomonas</taxon>
    </lineage>
</organism>
<evidence type="ECO:0000256" key="13">
    <source>
        <dbReference type="SAM" id="SignalP"/>
    </source>
</evidence>
<accession>A0ABT9A458</accession>
<dbReference type="RefSeq" id="WP_304561974.1">
    <property type="nucleotide sequence ID" value="NZ_JAUQSZ010000010.1"/>
</dbReference>
<evidence type="ECO:0000259" key="15">
    <source>
        <dbReference type="Pfam" id="PF07715"/>
    </source>
</evidence>
<dbReference type="SUPFAM" id="SSF56935">
    <property type="entry name" value="Porins"/>
    <property type="match status" value="1"/>
</dbReference>
<evidence type="ECO:0000313" key="17">
    <source>
        <dbReference type="Proteomes" id="UP001176468"/>
    </source>
</evidence>
<keyword evidence="17" id="KW-1185">Reference proteome</keyword>
<keyword evidence="3 11" id="KW-1134">Transmembrane beta strand</keyword>
<evidence type="ECO:0000313" key="16">
    <source>
        <dbReference type="EMBL" id="MDO7843517.1"/>
    </source>
</evidence>
<feature type="signal peptide" evidence="13">
    <location>
        <begin position="1"/>
        <end position="33"/>
    </location>
</feature>
<dbReference type="InterPro" id="IPR012910">
    <property type="entry name" value="Plug_dom"/>
</dbReference>
<proteinExistence type="inferred from homology"/>
<keyword evidence="2 11" id="KW-0813">Transport</keyword>
<keyword evidence="6" id="KW-0408">Iron</keyword>
<comment type="caution">
    <text evidence="16">The sequence shown here is derived from an EMBL/GenBank/DDBJ whole genome shotgun (WGS) entry which is preliminary data.</text>
</comment>
<keyword evidence="10 11" id="KW-0998">Cell outer membrane</keyword>
<evidence type="ECO:0000256" key="5">
    <source>
        <dbReference type="ARBA" id="ARBA00022692"/>
    </source>
</evidence>
<keyword evidence="5 11" id="KW-0812">Transmembrane</keyword>
<evidence type="ECO:0000256" key="12">
    <source>
        <dbReference type="RuleBase" id="RU003357"/>
    </source>
</evidence>
<gene>
    <name evidence="16" type="ORF">Q5H94_14375</name>
</gene>
<keyword evidence="9 11" id="KW-0472">Membrane</keyword>
<keyword evidence="8 12" id="KW-0798">TonB box</keyword>